<evidence type="ECO:0000313" key="6">
    <source>
        <dbReference type="Proteomes" id="UP000029493"/>
    </source>
</evidence>
<keyword evidence="3" id="KW-0012">Acyltransferase</keyword>
<dbReference type="STRING" id="157783.LK03_16530"/>
<dbReference type="Gene3D" id="3.40.630.30">
    <property type="match status" value="1"/>
</dbReference>
<dbReference type="InterPro" id="IPR016181">
    <property type="entry name" value="Acyl_CoA_acyltransferase"/>
</dbReference>
<evidence type="ECO:0000259" key="4">
    <source>
        <dbReference type="PROSITE" id="PS51186"/>
    </source>
</evidence>
<dbReference type="Proteomes" id="UP000029493">
    <property type="component" value="Chromosome"/>
</dbReference>
<proteinExistence type="inferred from homology"/>
<name>A0A089YGD4_9PSED</name>
<feature type="domain" description="N-acetyltransferase" evidence="4">
    <location>
        <begin position="3"/>
        <end position="155"/>
    </location>
</feature>
<dbReference type="PANTHER" id="PTHR10545:SF29">
    <property type="entry name" value="GH14572P-RELATED"/>
    <property type="match status" value="1"/>
</dbReference>
<dbReference type="OrthoDB" id="9805924at2"/>
<dbReference type="InterPro" id="IPR051016">
    <property type="entry name" value="Diverse_Substrate_AcTransf"/>
</dbReference>
<dbReference type="AlphaFoldDB" id="A0A089YGD4"/>
<evidence type="ECO:0000256" key="2">
    <source>
        <dbReference type="ARBA" id="ARBA00022679"/>
    </source>
</evidence>
<dbReference type="PANTHER" id="PTHR10545">
    <property type="entry name" value="DIAMINE N-ACETYLTRANSFERASE"/>
    <property type="match status" value="1"/>
</dbReference>
<sequence length="166" mass="18707">MSVSIRPAQRSDAAQILAFIIELAEYERARHEVIASVADIERSLFDEGSNVCSLICERDGVAIGYAVYFYSYSTWLGRRGIYLEDLYITPEQRGAGAGRELLRHIAQEAVANDCGRLEWSVLDWNAPAIGFYQSLGAEPQDEWIKYRLEGERLLGFAEGRKPQASR</sequence>
<organism evidence="5 6">
    <name type="scientific">Pseudomonas cremoricolorata</name>
    <dbReference type="NCBI Taxonomy" id="157783"/>
    <lineage>
        <taxon>Bacteria</taxon>
        <taxon>Pseudomonadati</taxon>
        <taxon>Pseudomonadota</taxon>
        <taxon>Gammaproteobacteria</taxon>
        <taxon>Pseudomonadales</taxon>
        <taxon>Pseudomonadaceae</taxon>
        <taxon>Pseudomonas</taxon>
    </lineage>
</organism>
<reference evidence="5 6" key="1">
    <citation type="submission" date="2014-09" db="EMBL/GenBank/DDBJ databases">
        <authorList>
            <person name="Chan K.-G."/>
        </authorList>
    </citation>
    <scope>NUCLEOTIDE SEQUENCE [LARGE SCALE GENOMIC DNA]</scope>
    <source>
        <strain evidence="5 6">ND07</strain>
    </source>
</reference>
<dbReference type="RefSeq" id="WP_038413409.1">
    <property type="nucleotide sequence ID" value="NZ_CP009455.1"/>
</dbReference>
<protein>
    <submittedName>
        <fullName evidence="5">GNAT family acetyltransferase</fullName>
    </submittedName>
</protein>
<accession>A0A089YGD4</accession>
<dbReference type="GO" id="GO:0008080">
    <property type="term" value="F:N-acetyltransferase activity"/>
    <property type="evidence" value="ECO:0007669"/>
    <property type="project" value="TreeGrafter"/>
</dbReference>
<dbReference type="PROSITE" id="PS51186">
    <property type="entry name" value="GNAT"/>
    <property type="match status" value="1"/>
</dbReference>
<dbReference type="FunFam" id="3.40.630.30:FF:000064">
    <property type="entry name" value="GNAT family acetyltransferase"/>
    <property type="match status" value="1"/>
</dbReference>
<comment type="similarity">
    <text evidence="1">Belongs to the acetyltransferase family.</text>
</comment>
<evidence type="ECO:0000256" key="1">
    <source>
        <dbReference type="ARBA" id="ARBA00008694"/>
    </source>
</evidence>
<keyword evidence="2 5" id="KW-0808">Transferase</keyword>
<dbReference type="SUPFAM" id="SSF55729">
    <property type="entry name" value="Acyl-CoA N-acyltransferases (Nat)"/>
    <property type="match status" value="1"/>
</dbReference>
<dbReference type="CDD" id="cd04301">
    <property type="entry name" value="NAT_SF"/>
    <property type="match status" value="1"/>
</dbReference>
<evidence type="ECO:0000256" key="3">
    <source>
        <dbReference type="ARBA" id="ARBA00023315"/>
    </source>
</evidence>
<evidence type="ECO:0000313" key="5">
    <source>
        <dbReference type="EMBL" id="AIR90773.1"/>
    </source>
</evidence>
<keyword evidence="6" id="KW-1185">Reference proteome</keyword>
<dbReference type="eggNOG" id="COG0456">
    <property type="taxonomic scope" value="Bacteria"/>
</dbReference>
<gene>
    <name evidence="5" type="ORF">LK03_16530</name>
</gene>
<dbReference type="InterPro" id="IPR000182">
    <property type="entry name" value="GNAT_dom"/>
</dbReference>
<dbReference type="EMBL" id="CP009455">
    <property type="protein sequence ID" value="AIR90773.1"/>
    <property type="molecule type" value="Genomic_DNA"/>
</dbReference>
<dbReference type="KEGG" id="psw:LK03_16530"/>
<dbReference type="Pfam" id="PF00583">
    <property type="entry name" value="Acetyltransf_1"/>
    <property type="match status" value="1"/>
</dbReference>